<dbReference type="AlphaFoldDB" id="A0A2U3QBM7"/>
<protein>
    <submittedName>
        <fullName evidence="1">Uncharacterized protein</fullName>
    </submittedName>
</protein>
<evidence type="ECO:0000313" key="2">
    <source>
        <dbReference type="Proteomes" id="UP000246085"/>
    </source>
</evidence>
<proteinExistence type="predicted"/>
<reference evidence="1 2" key="1">
    <citation type="submission" date="2018-03" db="EMBL/GenBank/DDBJ databases">
        <authorList>
            <person name="Gully D."/>
        </authorList>
    </citation>
    <scope>NUCLEOTIDE SEQUENCE [LARGE SCALE GENOMIC DNA]</scope>
    <source>
        <strain evidence="1">ORS3257</strain>
    </source>
</reference>
<dbReference type="EMBL" id="LS398110">
    <property type="protein sequence ID" value="SPP98832.1"/>
    <property type="molecule type" value="Genomic_DNA"/>
</dbReference>
<evidence type="ECO:0000313" key="1">
    <source>
        <dbReference type="EMBL" id="SPP98832.1"/>
    </source>
</evidence>
<accession>A0A2U3QBM7</accession>
<sequence length="67" mass="7302">MESIYPRARYTSPEGRGRFAKANRVRGYGLSLERRPLTRIASQSDLSPLGRGVVADAVLAQSQLAAL</sequence>
<organism evidence="1 2">
    <name type="scientific">Bradyrhizobium vignae</name>
    <dbReference type="NCBI Taxonomy" id="1549949"/>
    <lineage>
        <taxon>Bacteria</taxon>
        <taxon>Pseudomonadati</taxon>
        <taxon>Pseudomonadota</taxon>
        <taxon>Alphaproteobacteria</taxon>
        <taxon>Hyphomicrobiales</taxon>
        <taxon>Nitrobacteraceae</taxon>
        <taxon>Bradyrhizobium</taxon>
    </lineage>
</organism>
<gene>
    <name evidence="1" type="ORF">BRAD3257_8243</name>
</gene>
<dbReference type="Proteomes" id="UP000246085">
    <property type="component" value="Chromosome BRAD3257"/>
</dbReference>
<name>A0A2U3QBM7_9BRAD</name>
<dbReference type="KEGG" id="bvz:BRAD3257_8243"/>